<feature type="domain" description="F5/8 type C" evidence="5">
    <location>
        <begin position="508"/>
        <end position="650"/>
    </location>
</feature>
<dbReference type="CDD" id="cd14490">
    <property type="entry name" value="CBM6-CBM35-CBM36_like_1"/>
    <property type="match status" value="1"/>
</dbReference>
<evidence type="ECO:0000256" key="1">
    <source>
        <dbReference type="ARBA" id="ARBA00023295"/>
    </source>
</evidence>
<dbReference type="InterPro" id="IPR008979">
    <property type="entry name" value="Galactose-bd-like_sf"/>
</dbReference>
<dbReference type="InterPro" id="IPR033801">
    <property type="entry name" value="CBM6-CBM35-CBM36-like_1"/>
</dbReference>
<dbReference type="Gene3D" id="2.160.20.10">
    <property type="entry name" value="Single-stranded right-handed beta-helix, Pectin lyase-like"/>
    <property type="match status" value="1"/>
</dbReference>
<dbReference type="RefSeq" id="WP_353946758.1">
    <property type="nucleotide sequence ID" value="NZ_CP159534.1"/>
</dbReference>
<dbReference type="GO" id="GO:0016798">
    <property type="term" value="F:hydrolase activity, acting on glycosyl bonds"/>
    <property type="evidence" value="ECO:0007669"/>
    <property type="project" value="UniProtKB-KW"/>
</dbReference>
<dbReference type="InterPro" id="IPR006626">
    <property type="entry name" value="PbH1"/>
</dbReference>
<dbReference type="CDD" id="cd00063">
    <property type="entry name" value="FN3"/>
    <property type="match status" value="1"/>
</dbReference>
<gene>
    <name evidence="7" type="ORF">ABII15_37495</name>
</gene>
<reference evidence="7" key="1">
    <citation type="submission" date="2024-06" db="EMBL/GenBank/DDBJ databases">
        <title>Streptomyces sp. strain HUAS MG91 genome sequences.</title>
        <authorList>
            <person name="Mo P."/>
        </authorList>
    </citation>
    <scope>NUCLEOTIDE SEQUENCE</scope>
    <source>
        <strain evidence="7">HUAS MG91</strain>
    </source>
</reference>
<organism evidence="7">
    <name type="scientific">Streptomyces tabacisoli</name>
    <dbReference type="NCBI Taxonomy" id="3156398"/>
    <lineage>
        <taxon>Bacteria</taxon>
        <taxon>Bacillati</taxon>
        <taxon>Actinomycetota</taxon>
        <taxon>Actinomycetes</taxon>
        <taxon>Kitasatosporales</taxon>
        <taxon>Streptomycetaceae</taxon>
        <taxon>Streptomyces</taxon>
    </lineage>
</organism>
<dbReference type="Pfam" id="PF07705">
    <property type="entry name" value="CARDB"/>
    <property type="match status" value="2"/>
</dbReference>
<accession>A0AAU8J5S6</accession>
<dbReference type="PROSITE" id="PS50022">
    <property type="entry name" value="FA58C_3"/>
    <property type="match status" value="3"/>
</dbReference>
<keyword evidence="4" id="KW-0732">Signal</keyword>
<dbReference type="InterPro" id="IPR055149">
    <property type="entry name" value="Agl_cat_D2"/>
</dbReference>
<dbReference type="InterPro" id="IPR012334">
    <property type="entry name" value="Pectin_lyas_fold"/>
</dbReference>
<dbReference type="SMART" id="SM00060">
    <property type="entry name" value="FN3"/>
    <property type="match status" value="2"/>
</dbReference>
<dbReference type="Pfam" id="PF00754">
    <property type="entry name" value="F5_F8_type_C"/>
    <property type="match status" value="2"/>
</dbReference>
<keyword evidence="1" id="KW-0378">Hydrolase</keyword>
<dbReference type="PANTHER" id="PTHR45713">
    <property type="entry name" value="FTP DOMAIN-CONTAINING PROTEIN"/>
    <property type="match status" value="1"/>
</dbReference>
<dbReference type="SUPFAM" id="SSF49785">
    <property type="entry name" value="Galactose-binding domain-like"/>
    <property type="match status" value="3"/>
</dbReference>
<dbReference type="InterPro" id="IPR011050">
    <property type="entry name" value="Pectin_lyase_fold/virulence"/>
</dbReference>
<evidence type="ECO:0000256" key="2">
    <source>
        <dbReference type="ARBA" id="ARBA00023326"/>
    </source>
</evidence>
<evidence type="ECO:0000259" key="6">
    <source>
        <dbReference type="PROSITE" id="PS50853"/>
    </source>
</evidence>
<dbReference type="PROSITE" id="PS50853">
    <property type="entry name" value="FN3"/>
    <property type="match status" value="1"/>
</dbReference>
<dbReference type="PANTHER" id="PTHR45713:SF6">
    <property type="entry name" value="F5_8 TYPE C DOMAIN-CONTAINING PROTEIN"/>
    <property type="match status" value="1"/>
</dbReference>
<dbReference type="InterPro" id="IPR000421">
    <property type="entry name" value="FA58C"/>
</dbReference>
<dbReference type="InterPro" id="IPR051941">
    <property type="entry name" value="BG_Antigen-Binding_Lectin"/>
</dbReference>
<feature type="chain" id="PRO_5043437211" evidence="4">
    <location>
        <begin position="43"/>
        <end position="1440"/>
    </location>
</feature>
<feature type="region of interest" description="Disordered" evidence="3">
    <location>
        <begin position="401"/>
        <end position="425"/>
    </location>
</feature>
<name>A0AAU8J5S6_9ACTN</name>
<evidence type="ECO:0000256" key="4">
    <source>
        <dbReference type="SAM" id="SignalP"/>
    </source>
</evidence>
<keyword evidence="1" id="KW-0326">Glycosidase</keyword>
<dbReference type="SMART" id="SM00710">
    <property type="entry name" value="PbH1"/>
    <property type="match status" value="5"/>
</dbReference>
<keyword evidence="2" id="KW-0119">Carbohydrate metabolism</keyword>
<feature type="domain" description="F5/8 type C" evidence="5">
    <location>
        <begin position="27"/>
        <end position="181"/>
    </location>
</feature>
<feature type="signal peptide" evidence="4">
    <location>
        <begin position="1"/>
        <end position="42"/>
    </location>
</feature>
<dbReference type="Gene3D" id="2.60.120.260">
    <property type="entry name" value="Galactose-binding domain-like"/>
    <property type="match status" value="4"/>
</dbReference>
<dbReference type="Gene3D" id="2.60.40.10">
    <property type="entry name" value="Immunoglobulins"/>
    <property type="match status" value="4"/>
</dbReference>
<feature type="region of interest" description="Disordered" evidence="3">
    <location>
        <begin position="897"/>
        <end position="916"/>
    </location>
</feature>
<dbReference type="Pfam" id="PF22815">
    <property type="entry name" value="CatAgl_D1"/>
    <property type="match status" value="1"/>
</dbReference>
<dbReference type="SUPFAM" id="SSF49265">
    <property type="entry name" value="Fibronectin type III"/>
    <property type="match status" value="1"/>
</dbReference>
<evidence type="ECO:0000256" key="3">
    <source>
        <dbReference type="SAM" id="MobiDB-lite"/>
    </source>
</evidence>
<protein>
    <submittedName>
        <fullName evidence="7">Discoidin domain-containing protein</fullName>
    </submittedName>
</protein>
<dbReference type="InterPro" id="IPR011635">
    <property type="entry name" value="CARDB"/>
</dbReference>
<dbReference type="SMART" id="SM00231">
    <property type="entry name" value="FA58C"/>
    <property type="match status" value="2"/>
</dbReference>
<proteinExistence type="predicted"/>
<dbReference type="InterPro" id="IPR036116">
    <property type="entry name" value="FN3_sf"/>
</dbReference>
<dbReference type="EMBL" id="CP159534">
    <property type="protein sequence ID" value="XCJ75323.1"/>
    <property type="molecule type" value="Genomic_DNA"/>
</dbReference>
<dbReference type="GO" id="GO:0000272">
    <property type="term" value="P:polysaccharide catabolic process"/>
    <property type="evidence" value="ECO:0007669"/>
    <property type="project" value="UniProtKB-KW"/>
</dbReference>
<evidence type="ECO:0000259" key="5">
    <source>
        <dbReference type="PROSITE" id="PS50022"/>
    </source>
</evidence>
<dbReference type="SUPFAM" id="SSF51126">
    <property type="entry name" value="Pectin lyase-like"/>
    <property type="match status" value="1"/>
</dbReference>
<feature type="domain" description="F5/8 type C" evidence="5">
    <location>
        <begin position="182"/>
        <end position="321"/>
    </location>
</feature>
<evidence type="ECO:0000313" key="7">
    <source>
        <dbReference type="EMBL" id="XCJ75323.1"/>
    </source>
</evidence>
<keyword evidence="2" id="KW-0624">Polysaccharide degradation</keyword>
<feature type="domain" description="Fibronectin type-III" evidence="6">
    <location>
        <begin position="424"/>
        <end position="512"/>
    </location>
</feature>
<dbReference type="Pfam" id="PF22633">
    <property type="entry name" value="F5_F8_type_C_2"/>
    <property type="match status" value="1"/>
</dbReference>
<sequence>MIGQFVPRPGRRRAGGGWRAFAVAVLALTLALLGLPAVSAQAAGGPNLAAGATAKASSAKADYGAGNVSDGNASTYWESSGSDFPQWVQVDLGTSARVDEVVLRLPAAWESRTQTLSVQGSADGQTFDTLKASAQYSFAQGSSNTVTVSFGATQTRYVRVVVTANSGWQAAQLSELEVHGSSDSSANLARGRTFTASSTTQTYLAANAGDGNAATYWESQNNALPQWIQVDLGASVQVNRVVLRLPSTWENRTQTLTLQGSTNGSDFTDLVASKAYDFSAANGQAQTLSFNTVTTRYVRVKVTGNTVQQAGQLSELEVYGPTAGDTQAPSAPTSLAYTEPATGQIKLTWKAATDNVKVTGYDIYANNQLRASVDGDTLTYTDNQPASATLTYYVRAKDAAGNQSANSNSVTRTGASGDTQAPTAPSNLAFTEATAGQVKLTWGASTDNVKVTGYDLYANGQLLKSVAGDVTTYTDTQPQSATVTYTVRAKDAAGNVSAASNSVTRNGSTSNDANLAVGKPVTASSSTFTYVAENAVDDDTSTYWEGAAGAYPGTLTVKLGSNADLSSVVVKLNPDAAWSARTQKIEVLGREQKASAFTTLVAAKDYSFSPASGNKVSIPLSGRVADVRLSVTANSGSSGAQVAEFQVLGTPAPNPDLVVTGITSKPDAPVESDKITLSATVRNAGTQAADATDLDFLLGSQKVGTASVSALAAGATATVSADIGARDAGTYTVGAVVDPSGLVIEQNEGNNSYTSPTSLVVKPVTSADLIASPVAWSPSAPAEGDAVDFTVAIKNQGNQASSSSAHGITLTVTDSDGTVVKTLTGSASGAIAAGSTTAPVKLGTWTAGKGKFTVKTVIADDANELAVKRANNTSSQPLFVGRGASMPYDMYEAEDGTAGGGAKSVGPNRTVGDLAGEASGRKAVTLGSTGSYVEWTTKAPTNTLVTRFSMPDSAGGGGTNSTLNVYVDGTFLKAIDLTSKYAWLYGNETGPGNTPSAGGPRHIYDEANLLLGTTVPKGSKIRLQKDAANGSTYTIDYVNLEEATQLPNPDPATYTVPTGFSQQAVQDALDKVRMDTTGKLVGVYLPAGDYETSNKFQVYGKAVKVVGAGPWFTRFHTPSSQENTDAGFRAEASANGSTFAHFSFFGNYTSRIDGPGKVFDFSNVADITIDDIWNEHTVCLYWGANTDRVTIKNSRIRDTFADGVNMTNGSTDNHVVNNEARSTGDDSFALFSAIDAGGADEKNNVYENLTSLLTWRAAGIAVYGGYDNTFRNMLIADTLVYSGVTISSLDFGYPMNGFGTGPTAIENTSIVRSGGHFWGGQTFPGIWMFSASKVFQGIRVNDVDILDPTYSGIMFQTNYVGGQPQFPIKDTILTDVTISGAHKSGDAYDAKSGFGLWANEMPEAGQGPAVGEVTFHNLKLSDNAVDVRNTTSTFKINQLP</sequence>
<dbReference type="InterPro" id="IPR013783">
    <property type="entry name" value="Ig-like_fold"/>
</dbReference>
<dbReference type="KEGG" id="stac:ABII15_37495"/>
<dbReference type="InterPro" id="IPR003961">
    <property type="entry name" value="FN3_dom"/>
</dbReference>
<dbReference type="Pfam" id="PF22816">
    <property type="entry name" value="CatAgl_D2"/>
    <property type="match status" value="1"/>
</dbReference>